<evidence type="ECO:0000313" key="2">
    <source>
        <dbReference type="Proteomes" id="UP000805193"/>
    </source>
</evidence>
<dbReference type="EMBL" id="JABSTQ010010220">
    <property type="protein sequence ID" value="KAG0422505.1"/>
    <property type="molecule type" value="Genomic_DNA"/>
</dbReference>
<comment type="caution">
    <text evidence="1">The sequence shown here is derived from an EMBL/GenBank/DDBJ whole genome shotgun (WGS) entry which is preliminary data.</text>
</comment>
<accession>A0AC60PNC6</accession>
<gene>
    <name evidence="1" type="ORF">HPB47_001678</name>
</gene>
<reference evidence="1 2" key="1">
    <citation type="journal article" date="2020" name="Cell">
        <title>Large-Scale Comparative Analyses of Tick Genomes Elucidate Their Genetic Diversity and Vector Capacities.</title>
        <authorList>
            <consortium name="Tick Genome and Microbiome Consortium (TIGMIC)"/>
            <person name="Jia N."/>
            <person name="Wang J."/>
            <person name="Shi W."/>
            <person name="Du L."/>
            <person name="Sun Y."/>
            <person name="Zhan W."/>
            <person name="Jiang J.F."/>
            <person name="Wang Q."/>
            <person name="Zhang B."/>
            <person name="Ji P."/>
            <person name="Bell-Sakyi L."/>
            <person name="Cui X.M."/>
            <person name="Yuan T.T."/>
            <person name="Jiang B.G."/>
            <person name="Yang W.F."/>
            <person name="Lam T.T."/>
            <person name="Chang Q.C."/>
            <person name="Ding S.J."/>
            <person name="Wang X.J."/>
            <person name="Zhu J.G."/>
            <person name="Ruan X.D."/>
            <person name="Zhao L."/>
            <person name="Wei J.T."/>
            <person name="Ye R.Z."/>
            <person name="Que T.C."/>
            <person name="Du C.H."/>
            <person name="Zhou Y.H."/>
            <person name="Cheng J.X."/>
            <person name="Dai P.F."/>
            <person name="Guo W.B."/>
            <person name="Han X.H."/>
            <person name="Huang E.J."/>
            <person name="Li L.F."/>
            <person name="Wei W."/>
            <person name="Gao Y.C."/>
            <person name="Liu J.Z."/>
            <person name="Shao H.Z."/>
            <person name="Wang X."/>
            <person name="Wang C.C."/>
            <person name="Yang T.C."/>
            <person name="Huo Q.B."/>
            <person name="Li W."/>
            <person name="Chen H.Y."/>
            <person name="Chen S.E."/>
            <person name="Zhou L.G."/>
            <person name="Ni X.B."/>
            <person name="Tian J.H."/>
            <person name="Sheng Y."/>
            <person name="Liu T."/>
            <person name="Pan Y.S."/>
            <person name="Xia L.Y."/>
            <person name="Li J."/>
            <person name="Zhao F."/>
            <person name="Cao W.C."/>
        </authorList>
    </citation>
    <scope>NUCLEOTIDE SEQUENCE [LARGE SCALE GENOMIC DNA]</scope>
    <source>
        <strain evidence="1">Iper-2018</strain>
    </source>
</reference>
<sequence length="132" mass="14971">MGCGEEGRQVDERIPGLVFADDVVLMERSLEELRKLLDTCGEEETTLGLMFNPNKSGDLGTKMEQRDTQRTEDAPTQLSQGVNIQGQEIEWKTEYKCLLVALREICRQLEGQLAAVQERKWSVEDTLPEVEV</sequence>
<name>A0AC60PNC6_IXOPE</name>
<organism evidence="1 2">
    <name type="scientific">Ixodes persulcatus</name>
    <name type="common">Taiga tick</name>
    <dbReference type="NCBI Taxonomy" id="34615"/>
    <lineage>
        <taxon>Eukaryota</taxon>
        <taxon>Metazoa</taxon>
        <taxon>Ecdysozoa</taxon>
        <taxon>Arthropoda</taxon>
        <taxon>Chelicerata</taxon>
        <taxon>Arachnida</taxon>
        <taxon>Acari</taxon>
        <taxon>Parasitiformes</taxon>
        <taxon>Ixodida</taxon>
        <taxon>Ixodoidea</taxon>
        <taxon>Ixodidae</taxon>
        <taxon>Ixodinae</taxon>
        <taxon>Ixodes</taxon>
    </lineage>
</organism>
<evidence type="ECO:0000313" key="1">
    <source>
        <dbReference type="EMBL" id="KAG0422505.1"/>
    </source>
</evidence>
<dbReference type="Proteomes" id="UP000805193">
    <property type="component" value="Unassembled WGS sequence"/>
</dbReference>
<keyword evidence="2" id="KW-1185">Reference proteome</keyword>
<proteinExistence type="predicted"/>
<protein>
    <submittedName>
        <fullName evidence="1">Uncharacterized protein</fullName>
    </submittedName>
</protein>